<sequence length="280" mass="31584">YSKEQQWSYDKKIPRFALVGRPNVGKSTLFNKIIGARRSIVSEVAGTTRDIVSHDIAFAENIITLLDTAGLRKQNKIDETVEELSTEKTKEAISKSCVLCLVVSAPQMFESQDIAIAQLIIDAGKGLVLIVNKCDLIKDLNRLIDDTQFHVKKYISSVNDIPIIFTSGLSSSKPTCNEILQKVLETFSKWNSRFSTWQLNKWLKQAIQIHTPSRASSGRSIRLKYITQTRTCPPTFALFTNYPNDINGQYVRYLSNSLAKRFHLSGIPIKLLLKKTGNPY</sequence>
<comment type="caution">
    <text evidence="1">The sequence shown here is derived from an EMBL/GenBank/DDBJ whole genome shotgun (WGS) entry which is preliminary data.</text>
</comment>
<gene>
    <name evidence="1" type="ORF">HPB47_016896</name>
</gene>
<accession>A0AC60QPQ6</accession>
<evidence type="ECO:0000313" key="2">
    <source>
        <dbReference type="Proteomes" id="UP000805193"/>
    </source>
</evidence>
<feature type="non-terminal residue" evidence="1">
    <location>
        <position position="1"/>
    </location>
</feature>
<dbReference type="EMBL" id="JABSTQ010005687">
    <property type="protein sequence ID" value="KAG0438752.1"/>
    <property type="molecule type" value="Genomic_DNA"/>
</dbReference>
<protein>
    <submittedName>
        <fullName evidence="1">Uncharacterized protein</fullName>
    </submittedName>
</protein>
<keyword evidence="2" id="KW-1185">Reference proteome</keyword>
<dbReference type="Proteomes" id="UP000805193">
    <property type="component" value="Unassembled WGS sequence"/>
</dbReference>
<organism evidence="1 2">
    <name type="scientific">Ixodes persulcatus</name>
    <name type="common">Taiga tick</name>
    <dbReference type="NCBI Taxonomy" id="34615"/>
    <lineage>
        <taxon>Eukaryota</taxon>
        <taxon>Metazoa</taxon>
        <taxon>Ecdysozoa</taxon>
        <taxon>Arthropoda</taxon>
        <taxon>Chelicerata</taxon>
        <taxon>Arachnida</taxon>
        <taxon>Acari</taxon>
        <taxon>Parasitiformes</taxon>
        <taxon>Ixodida</taxon>
        <taxon>Ixodoidea</taxon>
        <taxon>Ixodidae</taxon>
        <taxon>Ixodinae</taxon>
        <taxon>Ixodes</taxon>
    </lineage>
</organism>
<evidence type="ECO:0000313" key="1">
    <source>
        <dbReference type="EMBL" id="KAG0438752.1"/>
    </source>
</evidence>
<reference evidence="1 2" key="1">
    <citation type="journal article" date="2020" name="Cell">
        <title>Large-Scale Comparative Analyses of Tick Genomes Elucidate Their Genetic Diversity and Vector Capacities.</title>
        <authorList>
            <consortium name="Tick Genome and Microbiome Consortium (TIGMIC)"/>
            <person name="Jia N."/>
            <person name="Wang J."/>
            <person name="Shi W."/>
            <person name="Du L."/>
            <person name="Sun Y."/>
            <person name="Zhan W."/>
            <person name="Jiang J.F."/>
            <person name="Wang Q."/>
            <person name="Zhang B."/>
            <person name="Ji P."/>
            <person name="Bell-Sakyi L."/>
            <person name="Cui X.M."/>
            <person name="Yuan T.T."/>
            <person name="Jiang B.G."/>
            <person name="Yang W.F."/>
            <person name="Lam T.T."/>
            <person name="Chang Q.C."/>
            <person name="Ding S.J."/>
            <person name="Wang X.J."/>
            <person name="Zhu J.G."/>
            <person name="Ruan X.D."/>
            <person name="Zhao L."/>
            <person name="Wei J.T."/>
            <person name="Ye R.Z."/>
            <person name="Que T.C."/>
            <person name="Du C.H."/>
            <person name="Zhou Y.H."/>
            <person name="Cheng J.X."/>
            <person name="Dai P.F."/>
            <person name="Guo W.B."/>
            <person name="Han X.H."/>
            <person name="Huang E.J."/>
            <person name="Li L.F."/>
            <person name="Wei W."/>
            <person name="Gao Y.C."/>
            <person name="Liu J.Z."/>
            <person name="Shao H.Z."/>
            <person name="Wang X."/>
            <person name="Wang C.C."/>
            <person name="Yang T.C."/>
            <person name="Huo Q.B."/>
            <person name="Li W."/>
            <person name="Chen H.Y."/>
            <person name="Chen S.E."/>
            <person name="Zhou L.G."/>
            <person name="Ni X.B."/>
            <person name="Tian J.H."/>
            <person name="Sheng Y."/>
            <person name="Liu T."/>
            <person name="Pan Y.S."/>
            <person name="Xia L.Y."/>
            <person name="Li J."/>
            <person name="Zhao F."/>
            <person name="Cao W.C."/>
        </authorList>
    </citation>
    <scope>NUCLEOTIDE SEQUENCE [LARGE SCALE GENOMIC DNA]</scope>
    <source>
        <strain evidence="1">Iper-2018</strain>
    </source>
</reference>
<feature type="non-terminal residue" evidence="1">
    <location>
        <position position="280"/>
    </location>
</feature>
<name>A0AC60QPQ6_IXOPE</name>
<proteinExistence type="predicted"/>